<dbReference type="CDD" id="cd17323">
    <property type="entry name" value="MFS_Tpo1_MDR_like"/>
    <property type="match status" value="1"/>
</dbReference>
<evidence type="ECO:0000259" key="10">
    <source>
        <dbReference type="PROSITE" id="PS50850"/>
    </source>
</evidence>
<evidence type="ECO:0000256" key="9">
    <source>
        <dbReference type="SAM" id="Phobius"/>
    </source>
</evidence>
<dbReference type="Proteomes" id="UP001172102">
    <property type="component" value="Unassembled WGS sequence"/>
</dbReference>
<evidence type="ECO:0000256" key="3">
    <source>
        <dbReference type="ARBA" id="ARBA00022475"/>
    </source>
</evidence>
<dbReference type="EMBL" id="JAUKUA010000005">
    <property type="protein sequence ID" value="KAK0711278.1"/>
    <property type="molecule type" value="Genomic_DNA"/>
</dbReference>
<dbReference type="SUPFAM" id="SSF103473">
    <property type="entry name" value="MFS general substrate transporter"/>
    <property type="match status" value="1"/>
</dbReference>
<dbReference type="Pfam" id="PF07690">
    <property type="entry name" value="MFS_1"/>
    <property type="match status" value="1"/>
</dbReference>
<dbReference type="InterPro" id="IPR036259">
    <property type="entry name" value="MFS_trans_sf"/>
</dbReference>
<dbReference type="Gene3D" id="1.20.1250.20">
    <property type="entry name" value="MFS general substrate transporter like domains"/>
    <property type="match status" value="1"/>
</dbReference>
<evidence type="ECO:0000256" key="5">
    <source>
        <dbReference type="ARBA" id="ARBA00022989"/>
    </source>
</evidence>
<feature type="transmembrane region" description="Helical" evidence="9">
    <location>
        <begin position="147"/>
        <end position="166"/>
    </location>
</feature>
<feature type="transmembrane region" description="Helical" evidence="9">
    <location>
        <begin position="113"/>
        <end position="135"/>
    </location>
</feature>
<evidence type="ECO:0000256" key="1">
    <source>
        <dbReference type="ARBA" id="ARBA00004651"/>
    </source>
</evidence>
<name>A0AA40A8H9_9PEZI</name>
<feature type="transmembrane region" description="Helical" evidence="9">
    <location>
        <begin position="80"/>
        <end position="101"/>
    </location>
</feature>
<evidence type="ECO:0000313" key="12">
    <source>
        <dbReference type="Proteomes" id="UP001172102"/>
    </source>
</evidence>
<feature type="compositionally biased region" description="Basic and acidic residues" evidence="8">
    <location>
        <begin position="605"/>
        <end position="625"/>
    </location>
</feature>
<sequence length="625" mass="67613">MAEESRPGVDNVGLHADADVEAQAAKPVSHFSRVFDPAGVTPEVLNHQYSGEGTNAVPYVVEFLAEDPRNPMQYPASKKWTITIMQAFATLAVALVSTAYSGGISSVIKDFQISTELAICGISLFVLGFAVGPLLWAPLSEFYGRQLLFFFTYMALTIFNAGAAGAHNIETLIILRFFAGSFGSSPLTNSGGVIADMFTANERGLASCVFAMAPFLGPSIGPIIGGFLGEAEGWRWVQGLMAIITGILWIACSLYVPETYAPYLLRIRATRLSKMTGKVYISKLDLHSHGDGSKGTIKKAKNEQIKKVLVRPWVLLFTEPIVLLTSIYMAIVYGTLYMLFAAFPIVFQIHRGWSAGIGGLAFIGVAVGMLSGVSYAMYDNKRYSRVAAAHGGNAPPEARLPLACVGSVLLPVGLFWFAWTNGSEVHFVVPIIASAFFAAGLVLVFLALLTYLIDSYTVFAASVLASNSVLRSLFGAAFPLFTTYMYANLGIHWASTIPAFLSLACMPFPFLFYHYGAQIRMRCKYAAEAAAILQHMRNQAVPITEEVAIADVELVLSRTQTMRSIRATKSHQQTPQLSFLDGHVLGDEAGAATSDNESTVAGDSIHTHEKEDARLEGRGEKGSHF</sequence>
<dbReference type="AlphaFoldDB" id="A0AA40A8H9"/>
<feature type="transmembrane region" description="Helical" evidence="9">
    <location>
        <begin position="399"/>
        <end position="419"/>
    </location>
</feature>
<feature type="transmembrane region" description="Helical" evidence="9">
    <location>
        <begin position="204"/>
        <end position="224"/>
    </location>
</feature>
<dbReference type="PROSITE" id="PS50850">
    <property type="entry name" value="MFS"/>
    <property type="match status" value="1"/>
</dbReference>
<keyword evidence="3" id="KW-1003">Cell membrane</keyword>
<keyword evidence="2" id="KW-0813">Transport</keyword>
<keyword evidence="5 9" id="KW-1133">Transmembrane helix</keyword>
<dbReference type="GO" id="GO:0022857">
    <property type="term" value="F:transmembrane transporter activity"/>
    <property type="evidence" value="ECO:0007669"/>
    <property type="project" value="InterPro"/>
</dbReference>
<dbReference type="InterPro" id="IPR020846">
    <property type="entry name" value="MFS_dom"/>
</dbReference>
<comment type="caution">
    <text evidence="11">The sequence shown here is derived from an EMBL/GenBank/DDBJ whole genome shotgun (WGS) entry which is preliminary data.</text>
</comment>
<evidence type="ECO:0000256" key="7">
    <source>
        <dbReference type="ARBA" id="ARBA00038459"/>
    </source>
</evidence>
<evidence type="ECO:0000256" key="4">
    <source>
        <dbReference type="ARBA" id="ARBA00022692"/>
    </source>
</evidence>
<proteinExistence type="inferred from homology"/>
<evidence type="ECO:0000256" key="2">
    <source>
        <dbReference type="ARBA" id="ARBA00022448"/>
    </source>
</evidence>
<feature type="transmembrane region" description="Helical" evidence="9">
    <location>
        <begin position="456"/>
        <end position="481"/>
    </location>
</feature>
<keyword evidence="12" id="KW-1185">Reference proteome</keyword>
<feature type="domain" description="Major facilitator superfamily (MFS) profile" evidence="10">
    <location>
        <begin position="82"/>
        <end position="522"/>
    </location>
</feature>
<dbReference type="PANTHER" id="PTHR23502:SF186">
    <property type="entry name" value="MAJOR FACILITATOR SUPERFAMILY (MFS) PROFILE DOMAIN-CONTAINING PROTEIN"/>
    <property type="match status" value="1"/>
</dbReference>
<feature type="transmembrane region" description="Helical" evidence="9">
    <location>
        <begin position="425"/>
        <end position="449"/>
    </location>
</feature>
<evidence type="ECO:0000256" key="6">
    <source>
        <dbReference type="ARBA" id="ARBA00023136"/>
    </source>
</evidence>
<keyword evidence="4 9" id="KW-0812">Transmembrane</keyword>
<feature type="transmembrane region" description="Helical" evidence="9">
    <location>
        <begin position="236"/>
        <end position="256"/>
    </location>
</feature>
<dbReference type="GO" id="GO:0005886">
    <property type="term" value="C:plasma membrane"/>
    <property type="evidence" value="ECO:0007669"/>
    <property type="project" value="UniProtKB-SubCell"/>
</dbReference>
<dbReference type="PANTHER" id="PTHR23502">
    <property type="entry name" value="MAJOR FACILITATOR SUPERFAMILY"/>
    <property type="match status" value="1"/>
</dbReference>
<feature type="transmembrane region" description="Helical" evidence="9">
    <location>
        <begin position="321"/>
        <end position="347"/>
    </location>
</feature>
<feature type="region of interest" description="Disordered" evidence="8">
    <location>
        <begin position="592"/>
        <end position="625"/>
    </location>
</feature>
<feature type="transmembrane region" description="Helical" evidence="9">
    <location>
        <begin position="353"/>
        <end position="378"/>
    </location>
</feature>
<reference evidence="11" key="1">
    <citation type="submission" date="2023-06" db="EMBL/GenBank/DDBJ databases">
        <title>Genome-scale phylogeny and comparative genomics of the fungal order Sordariales.</title>
        <authorList>
            <consortium name="Lawrence Berkeley National Laboratory"/>
            <person name="Hensen N."/>
            <person name="Bonometti L."/>
            <person name="Westerberg I."/>
            <person name="Brannstrom I.O."/>
            <person name="Guillou S."/>
            <person name="Cros-Aarteil S."/>
            <person name="Calhoun S."/>
            <person name="Haridas S."/>
            <person name="Kuo A."/>
            <person name="Mondo S."/>
            <person name="Pangilinan J."/>
            <person name="Riley R."/>
            <person name="Labutti K."/>
            <person name="Andreopoulos B."/>
            <person name="Lipzen A."/>
            <person name="Chen C."/>
            <person name="Yanf M."/>
            <person name="Daum C."/>
            <person name="Ng V."/>
            <person name="Clum A."/>
            <person name="Steindorff A."/>
            <person name="Ohm R."/>
            <person name="Martin F."/>
            <person name="Silar P."/>
            <person name="Natvig D."/>
            <person name="Lalanne C."/>
            <person name="Gautier V."/>
            <person name="Ament-Velasquez S.L."/>
            <person name="Kruys A."/>
            <person name="Hutchinson M.I."/>
            <person name="Powell A.J."/>
            <person name="Barry K."/>
            <person name="Miller A.N."/>
            <person name="Grigoriev I.V."/>
            <person name="Debuchy R."/>
            <person name="Gladieux P."/>
            <person name="Thoren M.H."/>
            <person name="Johannesson H."/>
        </authorList>
    </citation>
    <scope>NUCLEOTIDE SEQUENCE</scope>
    <source>
        <strain evidence="11">SMH4607-1</strain>
    </source>
</reference>
<feature type="transmembrane region" description="Helical" evidence="9">
    <location>
        <begin position="493"/>
        <end position="515"/>
    </location>
</feature>
<evidence type="ECO:0000256" key="8">
    <source>
        <dbReference type="SAM" id="MobiDB-lite"/>
    </source>
</evidence>
<evidence type="ECO:0000313" key="11">
    <source>
        <dbReference type="EMBL" id="KAK0711278.1"/>
    </source>
</evidence>
<accession>A0AA40A8H9</accession>
<organism evidence="11 12">
    <name type="scientific">Lasiosphaeris hirsuta</name>
    <dbReference type="NCBI Taxonomy" id="260670"/>
    <lineage>
        <taxon>Eukaryota</taxon>
        <taxon>Fungi</taxon>
        <taxon>Dikarya</taxon>
        <taxon>Ascomycota</taxon>
        <taxon>Pezizomycotina</taxon>
        <taxon>Sordariomycetes</taxon>
        <taxon>Sordariomycetidae</taxon>
        <taxon>Sordariales</taxon>
        <taxon>Lasiosphaeriaceae</taxon>
        <taxon>Lasiosphaeris</taxon>
    </lineage>
</organism>
<gene>
    <name evidence="11" type="ORF">B0H67DRAFT_492532</name>
</gene>
<protein>
    <submittedName>
        <fullName evidence="11">Major facilitator superfamily domain-containing protein</fullName>
    </submittedName>
</protein>
<keyword evidence="6 9" id="KW-0472">Membrane</keyword>
<comment type="subcellular location">
    <subcellularLocation>
        <location evidence="1">Cell membrane</location>
        <topology evidence="1">Multi-pass membrane protein</topology>
    </subcellularLocation>
</comment>
<comment type="similarity">
    <text evidence="7">Belongs to the major facilitator superfamily. DHA1 family. Polyamines/proton antiporter (TC 2.A.1.2.16) subfamily.</text>
</comment>
<dbReference type="FunFam" id="1.20.1250.20:FF:000266">
    <property type="entry name" value="MFS multidrug transporter, putative"/>
    <property type="match status" value="1"/>
</dbReference>
<dbReference type="InterPro" id="IPR011701">
    <property type="entry name" value="MFS"/>
</dbReference>